<dbReference type="CDD" id="cd00009">
    <property type="entry name" value="AAA"/>
    <property type="match status" value="1"/>
</dbReference>
<dbReference type="AlphaFoldDB" id="A0ABD3PLC1"/>
<evidence type="ECO:0000313" key="5">
    <source>
        <dbReference type="Proteomes" id="UP001530400"/>
    </source>
</evidence>
<dbReference type="SUPFAM" id="SSF53300">
    <property type="entry name" value="vWA-like"/>
    <property type="match status" value="1"/>
</dbReference>
<dbReference type="SMART" id="SM00327">
    <property type="entry name" value="VWA"/>
    <property type="match status" value="1"/>
</dbReference>
<dbReference type="Proteomes" id="UP001530400">
    <property type="component" value="Unassembled WGS sequence"/>
</dbReference>
<sequence length="1213" mass="135007">MMIRFQWLQLLIILPLFYKSSCYALISPGSSRLITRPRPSYVPSNVVRPSTISIPIDEAPFDRATSSASISSTSSRLEPLLTSFLFRAVHDGLTTDISHDEPASYFRVNDAYRAMAGLITWESSLRKGRLPLDSDFDHNPWPEEPLFTAVHDTLSSLALPRLVRRHPEIMTSLLLSVAKVVVEYITLQRRGVLSVAPMDDELGYDEHEDEYTLEEEDMDLEIQQEEYVSMSMDELEKLAETLSEKLAKEWSGVMRGMSILDGLFGYNHQMLDLKGESGFGLEDGIWQHKGWEPLPSLQKKLSIMPELKALLSQLGKRQSTEGRMSKFARRKRSNNPEDMLGVEVDRFNPTSVSGLCYSSSLTTMLPSEAVFLQSRIKALRMLFLAKKAESKLLSYDLSGYTDVNTLPLPKKRRRVVSPSAPGGPLVICLDTSWSMSGQREQLAKAVVLASVQAATRQGRECRVVSFSSANNAIECDALTCDADGVRRLLDFLQSSFGGGTDVTGALKFAIDTLEGEMSSSDIILVSDGEIPNPPVSNVMMAKLESLRQQTGMEIHGLLVGKKESAALSSLCDSVHDFLVDYELINHLNLARLQSPKPPTSTALNARSLSRGSAFGRLSIVNMRRSKTQSRNNMPLYASRSAYELEQCHRLSRREGKSNRKTRFLEDDDDWDWGSSGDETGHGSGLVESSDSPRVQRDSESSSFVQRLEDVYDSIQKRASADLKGWSQDDLDSEIKSSALYSKRHVLSESIDFVKSGLVEREVQAILVVLGMISEEHVLFIGPPGTSKSELGRRLSQLCGGPFFQRLFTRFTTPEEIFGPLSLRALENDEYLRCIDGFLPTATVGFLDEIFKANSSILNTLLTILNERQFDNGAGKRVKCPLKCVIGASNELPESDELDALLDRFLIRAQVNPVSDDGLLKILAQTNQVGQEPSIDIARELEDVVSGISSSIDSVTMDESICVLIQKLRTFARDELGMYIGDRRLVKASRLLRVSAVTHGRAKVDLVDCLLLEHIFWQIPEQQVAIREWLLDNLTPGGEFFEQSRFLLSGLATEALALVKKTSGDVTGKSGARSNDVEAIKSVQKEIGQIQALLEEHSIEIQRHIVLVDSLTKHLWISQDSAYSAKQYLSPLAIAAAERVNGILIEAASLQLSLTDMVENELRSSLIEMLVQDDDDSSLFTEDELNMSLKEAKRVYEGDTLRKWKSARKQGLLD</sequence>
<dbReference type="InterPro" id="IPR027417">
    <property type="entry name" value="P-loop_NTPase"/>
</dbReference>
<dbReference type="InterPro" id="IPR041538">
    <property type="entry name" value="RavA-like_AAA_lid"/>
</dbReference>
<dbReference type="SUPFAM" id="SSF52540">
    <property type="entry name" value="P-loop containing nucleoside triphosphate hydrolases"/>
    <property type="match status" value="1"/>
</dbReference>
<reference evidence="4 5" key="1">
    <citation type="submission" date="2024-10" db="EMBL/GenBank/DDBJ databases">
        <title>Updated reference genomes for cyclostephanoid diatoms.</title>
        <authorList>
            <person name="Roberts W.R."/>
            <person name="Alverson A.J."/>
        </authorList>
    </citation>
    <scope>NUCLEOTIDE SEQUENCE [LARGE SCALE GENOMIC DNA]</scope>
    <source>
        <strain evidence="4 5">AJA010-31</strain>
    </source>
</reference>
<evidence type="ECO:0000313" key="4">
    <source>
        <dbReference type="EMBL" id="KAL3788444.1"/>
    </source>
</evidence>
<dbReference type="PRINTS" id="PR00300">
    <property type="entry name" value="CLPPROTEASEA"/>
</dbReference>
<evidence type="ECO:0000256" key="2">
    <source>
        <dbReference type="SAM" id="SignalP"/>
    </source>
</evidence>
<dbReference type="InterPro" id="IPR036465">
    <property type="entry name" value="vWFA_dom_sf"/>
</dbReference>
<name>A0ABD3PLC1_9STRA</name>
<dbReference type="EMBL" id="JALLPJ020000565">
    <property type="protein sequence ID" value="KAL3788444.1"/>
    <property type="molecule type" value="Genomic_DNA"/>
</dbReference>
<evidence type="ECO:0000259" key="3">
    <source>
        <dbReference type="PROSITE" id="PS50234"/>
    </source>
</evidence>
<dbReference type="Gene3D" id="3.40.50.410">
    <property type="entry name" value="von Willebrand factor, type A domain"/>
    <property type="match status" value="1"/>
</dbReference>
<gene>
    <name evidence="4" type="ORF">ACHAWO_007399</name>
</gene>
<proteinExistence type="predicted"/>
<dbReference type="PANTHER" id="PTHR32204">
    <property type="entry name" value="ATPASE RAVA"/>
    <property type="match status" value="1"/>
</dbReference>
<dbReference type="Gene3D" id="3.40.50.300">
    <property type="entry name" value="P-loop containing nucleotide triphosphate hydrolases"/>
    <property type="match status" value="1"/>
</dbReference>
<dbReference type="InterPro" id="IPR002035">
    <property type="entry name" value="VWF_A"/>
</dbReference>
<dbReference type="InterPro" id="IPR045427">
    <property type="entry name" value="MoxR"/>
</dbReference>
<feature type="signal peptide" evidence="2">
    <location>
        <begin position="1"/>
        <end position="22"/>
    </location>
</feature>
<comment type="caution">
    <text evidence="4">The sequence shown here is derived from an EMBL/GenBank/DDBJ whole genome shotgun (WGS) entry which is preliminary data.</text>
</comment>
<organism evidence="4 5">
    <name type="scientific">Cyclotella atomus</name>
    <dbReference type="NCBI Taxonomy" id="382360"/>
    <lineage>
        <taxon>Eukaryota</taxon>
        <taxon>Sar</taxon>
        <taxon>Stramenopiles</taxon>
        <taxon>Ochrophyta</taxon>
        <taxon>Bacillariophyta</taxon>
        <taxon>Coscinodiscophyceae</taxon>
        <taxon>Thalassiosirophycidae</taxon>
        <taxon>Stephanodiscales</taxon>
        <taxon>Stephanodiscaceae</taxon>
        <taxon>Cyclotella</taxon>
    </lineage>
</organism>
<protein>
    <recommendedName>
        <fullName evidence="3">VWFA domain-containing protein</fullName>
    </recommendedName>
</protein>
<dbReference type="InterPro" id="IPR050513">
    <property type="entry name" value="RavA_ATPases"/>
</dbReference>
<dbReference type="InterPro" id="IPR001270">
    <property type="entry name" value="ClpA/B"/>
</dbReference>
<keyword evidence="2" id="KW-0732">Signal</keyword>
<keyword evidence="5" id="KW-1185">Reference proteome</keyword>
<accession>A0ABD3PLC1</accession>
<evidence type="ECO:0000256" key="1">
    <source>
        <dbReference type="SAM" id="MobiDB-lite"/>
    </source>
</evidence>
<feature type="chain" id="PRO_5044832673" description="VWFA domain-containing protein" evidence="2">
    <location>
        <begin position="23"/>
        <end position="1213"/>
    </location>
</feature>
<dbReference type="Pfam" id="PF13519">
    <property type="entry name" value="VWA_2"/>
    <property type="match status" value="1"/>
</dbReference>
<dbReference type="PROSITE" id="PS50234">
    <property type="entry name" value="VWFA"/>
    <property type="match status" value="1"/>
</dbReference>
<dbReference type="Pfam" id="PF20030">
    <property type="entry name" value="bpMoxR"/>
    <property type="match status" value="1"/>
</dbReference>
<dbReference type="Pfam" id="PF17868">
    <property type="entry name" value="AAA_lid_8"/>
    <property type="match status" value="1"/>
</dbReference>
<feature type="domain" description="VWFA" evidence="3">
    <location>
        <begin position="424"/>
        <end position="570"/>
    </location>
</feature>
<feature type="region of interest" description="Disordered" evidence="1">
    <location>
        <begin position="673"/>
        <end position="701"/>
    </location>
</feature>
<dbReference type="PANTHER" id="PTHR32204:SF0">
    <property type="entry name" value="ATPASE RAVA"/>
    <property type="match status" value="1"/>
</dbReference>